<dbReference type="Pfam" id="PF05186">
    <property type="entry name" value="Dpy-30"/>
    <property type="match status" value="1"/>
</dbReference>
<feature type="compositionally biased region" description="Pro residues" evidence="4">
    <location>
        <begin position="72"/>
        <end position="84"/>
    </location>
</feature>
<evidence type="ECO:0000256" key="3">
    <source>
        <dbReference type="ARBA" id="ARBA00023242"/>
    </source>
</evidence>
<feature type="compositionally biased region" description="Acidic residues" evidence="4">
    <location>
        <begin position="108"/>
        <end position="117"/>
    </location>
</feature>
<feature type="compositionally biased region" description="Basic and acidic residues" evidence="4">
    <location>
        <begin position="153"/>
        <end position="163"/>
    </location>
</feature>
<accession>A0AAD7VQC3</accession>
<name>A0AAD7VQC3_9ASCO</name>
<feature type="compositionally biased region" description="Low complexity" evidence="4">
    <location>
        <begin position="186"/>
        <end position="195"/>
    </location>
</feature>
<dbReference type="GO" id="GO:0005634">
    <property type="term" value="C:nucleus"/>
    <property type="evidence" value="ECO:0007669"/>
    <property type="project" value="UniProtKB-SubCell"/>
</dbReference>
<dbReference type="EMBL" id="JARPMG010000010">
    <property type="protein sequence ID" value="KAJ8097973.1"/>
    <property type="molecule type" value="Genomic_DNA"/>
</dbReference>
<dbReference type="Gene3D" id="1.20.890.10">
    <property type="entry name" value="cAMP-dependent protein kinase regulatory subunit, dimerization-anchoring domain"/>
    <property type="match status" value="1"/>
</dbReference>
<dbReference type="AlphaFoldDB" id="A0AAD7VQC3"/>
<gene>
    <name evidence="5" type="ORF">POJ06DRAFT_260592</name>
</gene>
<feature type="compositionally biased region" description="Polar residues" evidence="4">
    <location>
        <begin position="33"/>
        <end position="55"/>
    </location>
</feature>
<dbReference type="CDD" id="cd22965">
    <property type="entry name" value="DD_DPY30_SDC1"/>
    <property type="match status" value="1"/>
</dbReference>
<organism evidence="5 6">
    <name type="scientific">Lipomyces tetrasporus</name>
    <dbReference type="NCBI Taxonomy" id="54092"/>
    <lineage>
        <taxon>Eukaryota</taxon>
        <taxon>Fungi</taxon>
        <taxon>Dikarya</taxon>
        <taxon>Ascomycota</taxon>
        <taxon>Saccharomycotina</taxon>
        <taxon>Lipomycetes</taxon>
        <taxon>Lipomycetales</taxon>
        <taxon>Lipomycetaceae</taxon>
        <taxon>Lipomyces</taxon>
    </lineage>
</organism>
<keyword evidence="3" id="KW-0539">Nucleus</keyword>
<sequence>MTGPQLSGILAPQSPAPEAKGQDQVATEHGTESQEILDTSLERQTVSESITSESIRSAAVESGNPSVAESAPAPPIPELSSPPKPDVEMKDATPPLSMAIQGKRREDTVDEEDDTEDERPVLPLSKNLPDPETNTPISAELPNLLTGTSVVGKSRESSLEPKRKQQKTSHTITDDEVEAGMRNGTAAAGGNAVNAVEDKNKPMRGGAPTRRYLNELITPALLDGVKLVAREQPENPLEVLGKYLLARSKNVPTKSKSSVKPKPSK</sequence>
<dbReference type="Proteomes" id="UP001217417">
    <property type="component" value="Unassembled WGS sequence"/>
</dbReference>
<reference evidence="5" key="1">
    <citation type="submission" date="2023-03" db="EMBL/GenBank/DDBJ databases">
        <title>Near-Complete genome sequence of Lipomyces tetrasporous NRRL Y-64009, an oleaginous yeast capable of growing on lignocellulosic hydrolysates.</title>
        <authorList>
            <consortium name="Lawrence Berkeley National Laboratory"/>
            <person name="Jagtap S.S."/>
            <person name="Liu J.-J."/>
            <person name="Walukiewicz H.E."/>
            <person name="Pangilinan J."/>
            <person name="Lipzen A."/>
            <person name="Ahrendt S."/>
            <person name="Koriabine M."/>
            <person name="Cobaugh K."/>
            <person name="Salamov A."/>
            <person name="Yoshinaga Y."/>
            <person name="Ng V."/>
            <person name="Daum C."/>
            <person name="Grigoriev I.V."/>
            <person name="Slininger P.J."/>
            <person name="Dien B.S."/>
            <person name="Jin Y.-S."/>
            <person name="Rao C.V."/>
        </authorList>
    </citation>
    <scope>NUCLEOTIDE SEQUENCE</scope>
    <source>
        <strain evidence="5">NRRL Y-64009</strain>
    </source>
</reference>
<dbReference type="GeneID" id="80883673"/>
<evidence type="ECO:0000256" key="1">
    <source>
        <dbReference type="ARBA" id="ARBA00004123"/>
    </source>
</evidence>
<feature type="region of interest" description="Disordered" evidence="4">
    <location>
        <begin position="1"/>
        <end position="208"/>
    </location>
</feature>
<dbReference type="RefSeq" id="XP_056041423.1">
    <property type="nucleotide sequence ID" value="XM_056188507.1"/>
</dbReference>
<comment type="subcellular location">
    <subcellularLocation>
        <location evidence="1">Nucleus</location>
    </subcellularLocation>
</comment>
<keyword evidence="6" id="KW-1185">Reference proteome</keyword>
<evidence type="ECO:0008006" key="7">
    <source>
        <dbReference type="Google" id="ProtNLM"/>
    </source>
</evidence>
<dbReference type="InterPro" id="IPR007858">
    <property type="entry name" value="Dpy-30_motif"/>
</dbReference>
<dbReference type="InterPro" id="IPR049629">
    <property type="entry name" value="DPY30_SDC1_DD"/>
</dbReference>
<evidence type="ECO:0000256" key="2">
    <source>
        <dbReference type="ARBA" id="ARBA00010849"/>
    </source>
</evidence>
<comment type="caution">
    <text evidence="5">The sequence shown here is derived from an EMBL/GenBank/DDBJ whole genome shotgun (WGS) entry which is preliminary data.</text>
</comment>
<protein>
    <recommendedName>
        <fullName evidence="7">Dpy-30 domain-containing protein</fullName>
    </recommendedName>
</protein>
<evidence type="ECO:0000256" key="4">
    <source>
        <dbReference type="SAM" id="MobiDB-lite"/>
    </source>
</evidence>
<evidence type="ECO:0000313" key="5">
    <source>
        <dbReference type="EMBL" id="KAJ8097973.1"/>
    </source>
</evidence>
<proteinExistence type="inferred from homology"/>
<comment type="similarity">
    <text evidence="2">Belongs to the dpy-30 family.</text>
</comment>
<evidence type="ECO:0000313" key="6">
    <source>
        <dbReference type="Proteomes" id="UP001217417"/>
    </source>
</evidence>